<proteinExistence type="predicted"/>
<dbReference type="RefSeq" id="WP_408153398.1">
    <property type="nucleotide sequence ID" value="NZ_JAQQCL010000009.1"/>
</dbReference>
<gene>
    <name evidence="1" type="ORF">PQQ73_14495</name>
</gene>
<reference evidence="1 2" key="1">
    <citation type="journal article" date="2024" name="Chem. Sci.">
        <title>Discovery of megapolipeptins by genome mining of a Burkholderiales bacteria collection.</title>
        <authorList>
            <person name="Paulo B.S."/>
            <person name="Recchia M.J.J."/>
            <person name="Lee S."/>
            <person name="Fergusson C.H."/>
            <person name="Romanowski S.B."/>
            <person name="Hernandez A."/>
            <person name="Krull N."/>
            <person name="Liu D.Y."/>
            <person name="Cavanagh H."/>
            <person name="Bos A."/>
            <person name="Gray C.A."/>
            <person name="Murphy B.T."/>
            <person name="Linington R.G."/>
            <person name="Eustaquio A.S."/>
        </authorList>
    </citation>
    <scope>NUCLEOTIDE SEQUENCE [LARGE SCALE GENOMIC DNA]</scope>
    <source>
        <strain evidence="1 2">RL17-350-BIC-E</strain>
    </source>
</reference>
<evidence type="ECO:0000313" key="1">
    <source>
        <dbReference type="EMBL" id="MFM0717543.1"/>
    </source>
</evidence>
<dbReference type="EMBL" id="JAQQCL010000009">
    <property type="protein sequence ID" value="MFM0717543.1"/>
    <property type="molecule type" value="Genomic_DNA"/>
</dbReference>
<evidence type="ECO:0000313" key="2">
    <source>
        <dbReference type="Proteomes" id="UP001629392"/>
    </source>
</evidence>
<comment type="caution">
    <text evidence="1">The sequence shown here is derived from an EMBL/GenBank/DDBJ whole genome shotgun (WGS) entry which is preliminary data.</text>
</comment>
<protein>
    <submittedName>
        <fullName evidence="1">Uncharacterized protein</fullName>
    </submittedName>
</protein>
<organism evidence="1 2">
    <name type="scientific">Paraburkholderia strydomiana</name>
    <dbReference type="NCBI Taxonomy" id="1245417"/>
    <lineage>
        <taxon>Bacteria</taxon>
        <taxon>Pseudomonadati</taxon>
        <taxon>Pseudomonadota</taxon>
        <taxon>Betaproteobacteria</taxon>
        <taxon>Burkholderiales</taxon>
        <taxon>Burkholderiaceae</taxon>
        <taxon>Paraburkholderia</taxon>
    </lineage>
</organism>
<keyword evidence="2" id="KW-1185">Reference proteome</keyword>
<accession>A0ABW9EEH2</accession>
<sequence length="95" mass="10903">MKIEGLWERHHACANRRWKVIASRALFDRIDWMGNWVELGEWLHRDSVFSPSRPHLAGAIDACPAGPVGRSRCMQPSGQEIFRDASRMIVYLIGK</sequence>
<dbReference type="Proteomes" id="UP001629392">
    <property type="component" value="Unassembled WGS sequence"/>
</dbReference>
<name>A0ABW9EEH2_9BURK</name>